<gene>
    <name evidence="2" type="ORF">ACFSQ3_00265</name>
</gene>
<evidence type="ECO:0000313" key="3">
    <source>
        <dbReference type="Proteomes" id="UP001597393"/>
    </source>
</evidence>
<dbReference type="Gene3D" id="2.50.20.10">
    <property type="entry name" value="Lipoprotein localisation LolA/LolB/LppX"/>
    <property type="match status" value="1"/>
</dbReference>
<protein>
    <submittedName>
        <fullName evidence="2">DUF4292 domain-containing protein</fullName>
    </submittedName>
</protein>
<dbReference type="Proteomes" id="UP001597393">
    <property type="component" value="Unassembled WGS sequence"/>
</dbReference>
<dbReference type="PROSITE" id="PS51257">
    <property type="entry name" value="PROKAR_LIPOPROTEIN"/>
    <property type="match status" value="1"/>
</dbReference>
<evidence type="ECO:0000313" key="2">
    <source>
        <dbReference type="EMBL" id="MFD2597366.1"/>
    </source>
</evidence>
<name>A0ABW5NDV4_9SPHI</name>
<sequence>MWNKSIALLLLVAVFTSACSSKRKLAKKQEDLDKTTTVAVDNSIKTFEMSNLDYLTFSGRAKAKVAFDKATHDATAHIRIERDKSIWISVTALLNIEVARVLITPDSIKIQTKYPKKELIAKRFSYVYNFINPSLSFKSLQDILVGNLSTELLRAGQVQVASSGEDVVIVGAKNSLNFQYGMNEKNRPYASKMEDRQLAQVLDVAYQEYVSTNGHLFPQHCVLKVKGEGLSLQADLRYNRLTFNEKVDMPF</sequence>
<feature type="chain" id="PRO_5046519621" evidence="1">
    <location>
        <begin position="21"/>
        <end position="251"/>
    </location>
</feature>
<proteinExistence type="predicted"/>
<reference evidence="3" key="1">
    <citation type="journal article" date="2019" name="Int. J. Syst. Evol. Microbiol.">
        <title>The Global Catalogue of Microorganisms (GCM) 10K type strain sequencing project: providing services to taxonomists for standard genome sequencing and annotation.</title>
        <authorList>
            <consortium name="The Broad Institute Genomics Platform"/>
            <consortium name="The Broad Institute Genome Sequencing Center for Infectious Disease"/>
            <person name="Wu L."/>
            <person name="Ma J."/>
        </authorList>
    </citation>
    <scope>NUCLEOTIDE SEQUENCE [LARGE SCALE GENOMIC DNA]</scope>
    <source>
        <strain evidence="3">KCTC 42248</strain>
    </source>
</reference>
<keyword evidence="1" id="KW-0732">Signal</keyword>
<dbReference type="InterPro" id="IPR025634">
    <property type="entry name" value="DUF4292"/>
</dbReference>
<keyword evidence="3" id="KW-1185">Reference proteome</keyword>
<dbReference type="Pfam" id="PF14125">
    <property type="entry name" value="DUF4292"/>
    <property type="match status" value="1"/>
</dbReference>
<dbReference type="RefSeq" id="WP_380866481.1">
    <property type="nucleotide sequence ID" value="NZ_JBHUMA010000003.1"/>
</dbReference>
<comment type="caution">
    <text evidence="2">The sequence shown here is derived from an EMBL/GenBank/DDBJ whole genome shotgun (WGS) entry which is preliminary data.</text>
</comment>
<feature type="signal peptide" evidence="1">
    <location>
        <begin position="1"/>
        <end position="20"/>
    </location>
</feature>
<accession>A0ABW5NDV4</accession>
<evidence type="ECO:0000256" key="1">
    <source>
        <dbReference type="SAM" id="SignalP"/>
    </source>
</evidence>
<organism evidence="2 3">
    <name type="scientific">Sphingobacterium corticis</name>
    <dbReference type="NCBI Taxonomy" id="1812823"/>
    <lineage>
        <taxon>Bacteria</taxon>
        <taxon>Pseudomonadati</taxon>
        <taxon>Bacteroidota</taxon>
        <taxon>Sphingobacteriia</taxon>
        <taxon>Sphingobacteriales</taxon>
        <taxon>Sphingobacteriaceae</taxon>
        <taxon>Sphingobacterium</taxon>
    </lineage>
</organism>
<dbReference type="EMBL" id="JBHUMA010000003">
    <property type="protein sequence ID" value="MFD2597366.1"/>
    <property type="molecule type" value="Genomic_DNA"/>
</dbReference>